<dbReference type="AlphaFoldDB" id="A0A2M4B636"/>
<protein>
    <submittedName>
        <fullName evidence="2">Putative secreted protein</fullName>
    </submittedName>
</protein>
<feature type="signal peptide" evidence="1">
    <location>
        <begin position="1"/>
        <end position="31"/>
    </location>
</feature>
<keyword evidence="1" id="KW-0732">Signal</keyword>
<sequence>MALRTSSGISASRMYASLWLVSFISLDFATTKPFPISRKSVLIALRDTRRTPTPTRSSCWKPIKSARPSVRGVYGRGRVVTNYAHGANDTNGP</sequence>
<dbReference type="EMBL" id="GGFK01015175">
    <property type="protein sequence ID" value="MBW48496.1"/>
    <property type="molecule type" value="Transcribed_RNA"/>
</dbReference>
<reference evidence="2" key="1">
    <citation type="submission" date="2018-01" db="EMBL/GenBank/DDBJ databases">
        <title>An insight into the sialome of Amazonian anophelines.</title>
        <authorList>
            <person name="Ribeiro J.M."/>
            <person name="Scarpassa V."/>
            <person name="Calvo E."/>
        </authorList>
    </citation>
    <scope>NUCLEOTIDE SEQUENCE</scope>
    <source>
        <tissue evidence="2">Salivary glands</tissue>
    </source>
</reference>
<name>A0A2M4B636_9DIPT</name>
<proteinExistence type="predicted"/>
<evidence type="ECO:0000256" key="1">
    <source>
        <dbReference type="SAM" id="SignalP"/>
    </source>
</evidence>
<organism evidence="2">
    <name type="scientific">Anopheles triannulatus</name>
    <dbReference type="NCBI Taxonomy" id="58253"/>
    <lineage>
        <taxon>Eukaryota</taxon>
        <taxon>Metazoa</taxon>
        <taxon>Ecdysozoa</taxon>
        <taxon>Arthropoda</taxon>
        <taxon>Hexapoda</taxon>
        <taxon>Insecta</taxon>
        <taxon>Pterygota</taxon>
        <taxon>Neoptera</taxon>
        <taxon>Endopterygota</taxon>
        <taxon>Diptera</taxon>
        <taxon>Nematocera</taxon>
        <taxon>Culicoidea</taxon>
        <taxon>Culicidae</taxon>
        <taxon>Anophelinae</taxon>
        <taxon>Anopheles</taxon>
    </lineage>
</organism>
<feature type="chain" id="PRO_5014908480" evidence="1">
    <location>
        <begin position="32"/>
        <end position="93"/>
    </location>
</feature>
<accession>A0A2M4B636</accession>
<evidence type="ECO:0000313" key="2">
    <source>
        <dbReference type="EMBL" id="MBW48496.1"/>
    </source>
</evidence>